<comment type="caution">
    <text evidence="5">The sequence shown here is derived from an EMBL/GenBank/DDBJ whole genome shotgun (WGS) entry which is preliminary data.</text>
</comment>
<evidence type="ECO:0000313" key="5">
    <source>
        <dbReference type="EMBL" id="MCY1080110.1"/>
    </source>
</evidence>
<dbReference type="RefSeq" id="WP_267538786.1">
    <property type="nucleotide sequence ID" value="NZ_JAPNKA010000001.1"/>
</dbReference>
<dbReference type="HAMAP" id="MF_00819">
    <property type="entry name" value="SpoVG"/>
    <property type="match status" value="1"/>
</dbReference>
<dbReference type="EMBL" id="JAPNKA010000001">
    <property type="protein sequence ID" value="MCY1080110.1"/>
    <property type="molecule type" value="Genomic_DNA"/>
</dbReference>
<evidence type="ECO:0000313" key="6">
    <source>
        <dbReference type="Proteomes" id="UP001207654"/>
    </source>
</evidence>
<proteinExistence type="inferred from homology"/>
<evidence type="ECO:0000256" key="2">
    <source>
        <dbReference type="ARBA" id="ARBA00023210"/>
    </source>
</evidence>
<evidence type="ECO:0000256" key="1">
    <source>
        <dbReference type="ARBA" id="ARBA00022618"/>
    </source>
</evidence>
<dbReference type="Gene3D" id="3.30.1120.40">
    <property type="entry name" value="Stage V sporulation protein G"/>
    <property type="match status" value="1"/>
</dbReference>
<dbReference type="PANTHER" id="PTHR38429">
    <property type="entry name" value="SEPTATION PROTEIN SPOVG-RELATED"/>
    <property type="match status" value="1"/>
</dbReference>
<protein>
    <recommendedName>
        <fullName evidence="4">Putative septation protein SpoVG</fullName>
    </recommendedName>
</protein>
<dbReference type="Proteomes" id="UP001207654">
    <property type="component" value="Unassembled WGS sequence"/>
</dbReference>
<sequence length="101" mass="11311">MNITDVKVYPVDEDKLKAYVTITLDHCFVIRDLKVIHGASGLFIAMPAKRRKDGTYKDIAHPLNADTRNQMERTILLEYERHQQTGGGVSSPFLAAAGDHD</sequence>
<dbReference type="PANTHER" id="PTHR38429:SF1">
    <property type="entry name" value="SEPTATION PROTEIN SPOVG-RELATED"/>
    <property type="match status" value="1"/>
</dbReference>
<keyword evidence="3 4" id="KW-0131">Cell cycle</keyword>
<evidence type="ECO:0000256" key="3">
    <source>
        <dbReference type="ARBA" id="ARBA00023306"/>
    </source>
</evidence>
<organism evidence="5 6">
    <name type="scientific">Archangium lansingense</name>
    <dbReference type="NCBI Taxonomy" id="2995310"/>
    <lineage>
        <taxon>Bacteria</taxon>
        <taxon>Pseudomonadati</taxon>
        <taxon>Myxococcota</taxon>
        <taxon>Myxococcia</taxon>
        <taxon>Myxococcales</taxon>
        <taxon>Cystobacterineae</taxon>
        <taxon>Archangiaceae</taxon>
        <taxon>Archangium</taxon>
    </lineage>
</organism>
<dbReference type="SUPFAM" id="SSF160537">
    <property type="entry name" value="SpoVG-like"/>
    <property type="match status" value="1"/>
</dbReference>
<name>A0ABT4AER0_9BACT</name>
<dbReference type="InterPro" id="IPR036751">
    <property type="entry name" value="SpoVG_sf"/>
</dbReference>
<accession>A0ABT4AER0</accession>
<reference evidence="5 6" key="1">
    <citation type="submission" date="2022-11" db="EMBL/GenBank/DDBJ databases">
        <title>Minimal conservation of predation-associated metabolite biosynthetic gene clusters underscores biosynthetic potential of Myxococcota including descriptions for ten novel species: Archangium lansinium sp. nov., Myxococcus landrumus sp. nov., Nannocystis bai.</title>
        <authorList>
            <person name="Ahearne A."/>
            <person name="Stevens C."/>
            <person name="Phillips K."/>
        </authorList>
    </citation>
    <scope>NUCLEOTIDE SEQUENCE [LARGE SCALE GENOMIC DNA]</scope>
    <source>
        <strain evidence="5 6">MIWBW</strain>
    </source>
</reference>
<comment type="similarity">
    <text evidence="4">Belongs to the SpoVG family.</text>
</comment>
<dbReference type="Pfam" id="PF04026">
    <property type="entry name" value="SpoVG"/>
    <property type="match status" value="1"/>
</dbReference>
<keyword evidence="6" id="KW-1185">Reference proteome</keyword>
<evidence type="ECO:0000256" key="4">
    <source>
        <dbReference type="HAMAP-Rule" id="MF_00819"/>
    </source>
</evidence>
<keyword evidence="2 4" id="KW-0717">Septation</keyword>
<comment type="function">
    <text evidence="4">Could be involved in septation.</text>
</comment>
<keyword evidence="1 4" id="KW-0132">Cell division</keyword>
<gene>
    <name evidence="4 5" type="primary">spoVG</name>
    <name evidence="5" type="ORF">OV287_37230</name>
</gene>
<dbReference type="InterPro" id="IPR007170">
    <property type="entry name" value="SpoVG"/>
</dbReference>
<dbReference type="NCBIfam" id="NF009749">
    <property type="entry name" value="PRK13259.1"/>
    <property type="match status" value="1"/>
</dbReference>